<dbReference type="PANTHER" id="PTHR10131">
    <property type="entry name" value="TNF RECEPTOR ASSOCIATED FACTOR"/>
    <property type="match status" value="1"/>
</dbReference>
<dbReference type="PANTHER" id="PTHR10131:SF152">
    <property type="entry name" value="TNF RECEPTOR-ASSOCIATED FACTOR 6"/>
    <property type="match status" value="1"/>
</dbReference>
<proteinExistence type="predicted"/>
<feature type="domain" description="MATH" evidence="2">
    <location>
        <begin position="165"/>
        <end position="312"/>
    </location>
</feature>
<feature type="region of interest" description="Disordered" evidence="1">
    <location>
        <begin position="65"/>
        <end position="103"/>
    </location>
</feature>
<dbReference type="OrthoDB" id="5945824at2759"/>
<dbReference type="GO" id="GO:0031663">
    <property type="term" value="P:lipopolysaccharide-mediated signaling pathway"/>
    <property type="evidence" value="ECO:0007669"/>
    <property type="project" value="TreeGrafter"/>
</dbReference>
<feature type="compositionally biased region" description="Basic and acidic residues" evidence="1">
    <location>
        <begin position="75"/>
        <end position="90"/>
    </location>
</feature>
<name>A0A7M5X193_9CNID</name>
<dbReference type="Pfam" id="PF21355">
    <property type="entry name" value="TRAF-mep_MATH"/>
    <property type="match status" value="1"/>
</dbReference>
<dbReference type="InterPro" id="IPR008974">
    <property type="entry name" value="TRAF-like"/>
</dbReference>
<evidence type="ECO:0000259" key="2">
    <source>
        <dbReference type="PROSITE" id="PS50144"/>
    </source>
</evidence>
<dbReference type="GO" id="GO:0045087">
    <property type="term" value="P:innate immune response"/>
    <property type="evidence" value="ECO:0007669"/>
    <property type="project" value="TreeGrafter"/>
</dbReference>
<dbReference type="EnsemblMetazoa" id="CLYHEMT016231.1">
    <property type="protein sequence ID" value="CLYHEMP016231.1"/>
    <property type="gene ID" value="CLYHEMG016231"/>
</dbReference>
<dbReference type="PIRSF" id="PIRSF015614">
    <property type="entry name" value="TRAF"/>
    <property type="match status" value="1"/>
</dbReference>
<organism evidence="3 4">
    <name type="scientific">Clytia hemisphaerica</name>
    <dbReference type="NCBI Taxonomy" id="252671"/>
    <lineage>
        <taxon>Eukaryota</taxon>
        <taxon>Metazoa</taxon>
        <taxon>Cnidaria</taxon>
        <taxon>Hydrozoa</taxon>
        <taxon>Hydroidolina</taxon>
        <taxon>Leptothecata</taxon>
        <taxon>Obeliida</taxon>
        <taxon>Clytiidae</taxon>
        <taxon>Clytia</taxon>
    </lineage>
</organism>
<dbReference type="PROSITE" id="PS50144">
    <property type="entry name" value="MATH"/>
    <property type="match status" value="1"/>
</dbReference>
<dbReference type="GO" id="GO:0008270">
    <property type="term" value="F:zinc ion binding"/>
    <property type="evidence" value="ECO:0007669"/>
    <property type="project" value="InterPro"/>
</dbReference>
<keyword evidence="4" id="KW-1185">Reference proteome</keyword>
<dbReference type="InterPro" id="IPR049342">
    <property type="entry name" value="TRAF1-6_MATH_dom"/>
</dbReference>
<dbReference type="SUPFAM" id="SSF49599">
    <property type="entry name" value="TRAF domain-like"/>
    <property type="match status" value="1"/>
</dbReference>
<dbReference type="InterPro" id="IPR002083">
    <property type="entry name" value="MATH/TRAF_dom"/>
</dbReference>
<dbReference type="GO" id="GO:0061630">
    <property type="term" value="F:ubiquitin protein ligase activity"/>
    <property type="evidence" value="ECO:0007669"/>
    <property type="project" value="TreeGrafter"/>
</dbReference>
<dbReference type="Proteomes" id="UP000594262">
    <property type="component" value="Unplaced"/>
</dbReference>
<evidence type="ECO:0000313" key="3">
    <source>
        <dbReference type="EnsemblMetazoa" id="CLYHEMP016231.1"/>
    </source>
</evidence>
<dbReference type="InterPro" id="IPR012227">
    <property type="entry name" value="TNF_rcpt-assoc_TRAF_met"/>
</dbReference>
<dbReference type="GeneID" id="136819520"/>
<dbReference type="AlphaFoldDB" id="A0A7M5X193"/>
<sequence>MEADCPKLILNCPYQDAGCEFQGSKVDVERHLLDDQTATRHMTQMLGAIKLLTKRVNDQEEELKKASKLSSHSTGIEKMDVDSHYGDTRDSASSMKSLSPRDSKEYTAKIKELEIKITQSRTVTEMCRSELKQNKLDMDSKMDGLAKQIQEQNSMIAEVSARVWCGSFTWRITNFENLFQQAKNQELVAIHSQPFYTAVPGYKMCLRVNLNGIDSGAGTHVSMFVHLMQGEFDSIIQWPFSDGLELTIMDQDTQNPVHVKEELFARPTLQAFLRPKTPRNHKGYGYVEMIPHTTLRERHYVSNDTMIVKVRVKSSSSS</sequence>
<dbReference type="GO" id="GO:0043122">
    <property type="term" value="P:regulation of canonical NF-kappaB signal transduction"/>
    <property type="evidence" value="ECO:0007669"/>
    <property type="project" value="TreeGrafter"/>
</dbReference>
<evidence type="ECO:0000256" key="1">
    <source>
        <dbReference type="SAM" id="MobiDB-lite"/>
    </source>
</evidence>
<dbReference type="Gene3D" id="2.60.210.10">
    <property type="entry name" value="Apoptosis, Tumor Necrosis Factor Receptor Associated Protein 2, Chain A"/>
    <property type="match status" value="1"/>
</dbReference>
<accession>A0A7M5X193</accession>
<protein>
    <recommendedName>
        <fullName evidence="2">MATH domain-containing protein</fullName>
    </recommendedName>
</protein>
<evidence type="ECO:0000313" key="4">
    <source>
        <dbReference type="Proteomes" id="UP000594262"/>
    </source>
</evidence>
<dbReference type="GO" id="GO:0042981">
    <property type="term" value="P:regulation of apoptotic process"/>
    <property type="evidence" value="ECO:0007669"/>
    <property type="project" value="InterPro"/>
</dbReference>
<dbReference type="CDD" id="cd00270">
    <property type="entry name" value="MATH_TRAF_C"/>
    <property type="match status" value="1"/>
</dbReference>
<reference evidence="3" key="1">
    <citation type="submission" date="2021-01" db="UniProtKB">
        <authorList>
            <consortium name="EnsemblMetazoa"/>
        </authorList>
    </citation>
    <scope>IDENTIFICATION</scope>
</reference>
<dbReference type="RefSeq" id="XP_066931856.1">
    <property type="nucleotide sequence ID" value="XM_067075755.1"/>
</dbReference>